<dbReference type="SUPFAM" id="SSF46785">
    <property type="entry name" value="Winged helix' DNA-binding domain"/>
    <property type="match status" value="1"/>
</dbReference>
<dbReference type="InterPro" id="IPR053843">
    <property type="entry name" value="DnaD_N"/>
</dbReference>
<reference evidence="4" key="1">
    <citation type="submission" date="2014-07" db="EMBL/GenBank/DDBJ databases">
        <authorList>
            <person name="Urmite Genomes Urmite Genomes"/>
        </authorList>
    </citation>
    <scope>NUCLEOTIDE SEQUENCE</scope>
    <source>
        <strain evidence="4">13S34_air</strain>
    </source>
</reference>
<name>A0A078MF21_9BACL</name>
<gene>
    <name evidence="4" type="primary">dnaD</name>
    <name evidence="4" type="ORF">BN1050_02186</name>
</gene>
<dbReference type="InterPro" id="IPR006343">
    <property type="entry name" value="DnaB/C_C"/>
</dbReference>
<dbReference type="Pfam" id="PF21984">
    <property type="entry name" value="DnaD_N"/>
    <property type="match status" value="1"/>
</dbReference>
<comment type="similarity">
    <text evidence="1">Belongs to the DnaB/DnaD family.</text>
</comment>
<evidence type="ECO:0000313" key="4">
    <source>
        <dbReference type="EMBL" id="CEA04870.1"/>
    </source>
</evidence>
<dbReference type="PANTHER" id="PTHR37293">
    <property type="entry name" value="PHAGE REPLICATION PROTEIN-RELATED"/>
    <property type="match status" value="1"/>
</dbReference>
<dbReference type="AlphaFoldDB" id="A0A078MF21"/>
<dbReference type="Pfam" id="PF07261">
    <property type="entry name" value="DnaB_2"/>
    <property type="match status" value="1"/>
</dbReference>
<feature type="domain" description="DnaD N-terminal" evidence="3">
    <location>
        <begin position="18"/>
        <end position="115"/>
    </location>
</feature>
<organism evidence="4">
    <name type="scientific">Metalysinibacillus saudimassiliensis</name>
    <dbReference type="NCBI Taxonomy" id="1461583"/>
    <lineage>
        <taxon>Bacteria</taxon>
        <taxon>Bacillati</taxon>
        <taxon>Bacillota</taxon>
        <taxon>Bacilli</taxon>
        <taxon>Bacillales</taxon>
        <taxon>Caryophanaceae</taxon>
        <taxon>Metalysinibacillus</taxon>
    </lineage>
</organism>
<feature type="domain" description="DnaB/C C-terminal" evidence="2">
    <location>
        <begin position="131"/>
        <end position="203"/>
    </location>
</feature>
<accession>A0A078MF21</accession>
<evidence type="ECO:0000259" key="2">
    <source>
        <dbReference type="Pfam" id="PF07261"/>
    </source>
</evidence>
<dbReference type="InterPro" id="IPR036390">
    <property type="entry name" value="WH_DNA-bd_sf"/>
</dbReference>
<dbReference type="InterPro" id="IPR053162">
    <property type="entry name" value="DnaD"/>
</dbReference>
<dbReference type="NCBIfam" id="TIGR01446">
    <property type="entry name" value="DnaD_dom"/>
    <property type="match status" value="1"/>
</dbReference>
<dbReference type="InterPro" id="IPR036388">
    <property type="entry name" value="WH-like_DNA-bd_sf"/>
</dbReference>
<dbReference type="HOGENOM" id="CLU_091656_0_1_9"/>
<dbReference type="SUPFAM" id="SSF158499">
    <property type="entry name" value="DnaD domain-like"/>
    <property type="match status" value="1"/>
</dbReference>
<dbReference type="EMBL" id="LN483076">
    <property type="protein sequence ID" value="CEA04870.1"/>
    <property type="molecule type" value="Genomic_DNA"/>
</dbReference>
<dbReference type="Gene3D" id="1.10.10.630">
    <property type="entry name" value="DnaD domain-like"/>
    <property type="match status" value="1"/>
</dbReference>
<dbReference type="PANTHER" id="PTHR37293:SF6">
    <property type="entry name" value="DNA REPLICATION PROTEIN DNAD"/>
    <property type="match status" value="1"/>
</dbReference>
<protein>
    <submittedName>
        <fullName evidence="4">DNA replication protein DnaD</fullName>
    </submittedName>
</protein>
<evidence type="ECO:0000259" key="3">
    <source>
        <dbReference type="Pfam" id="PF21984"/>
    </source>
</evidence>
<dbReference type="PATRIC" id="fig|1461583.4.peg.2104"/>
<dbReference type="Gene3D" id="1.10.10.10">
    <property type="entry name" value="Winged helix-like DNA-binding domain superfamily/Winged helix DNA-binding domain"/>
    <property type="match status" value="1"/>
</dbReference>
<sequence length="235" mass="27602">MANEQTFRVWLEQQQVLIPQLLFQHYKAISMTDEEALVIMHLIAFQTEGTSFPTPQQLMQRSTLSTNAISTILQRLMQKGLLEIAQMKDQKGIIYETFSLYPLWERLTERVQLDEQAIIEQKETNEEGELFSMFEAEFGRLFSPMEIETIGKWLDEDGHSVALIKQALKEAVLAGKMSLKYIDRILFEWQKKNIQTPQQAQEQTNQFREKTYTPPVSQEPFVDEVPFYNWLEDEE</sequence>
<proteinExistence type="inferred from homology"/>
<evidence type="ECO:0000256" key="1">
    <source>
        <dbReference type="ARBA" id="ARBA00093462"/>
    </source>
</evidence>
<dbReference type="InterPro" id="IPR034829">
    <property type="entry name" value="DnaD-like_sf"/>
</dbReference>